<sequence>MYTLGLLRRRRIGLKGCRRPTAKPILIDLPLQSIHIGKVGQKLAAGVGSGAGMTNGQIKEATGIAGFIAVYLCLQK</sequence>
<reference evidence="1" key="2">
    <citation type="journal article" name="Front. Microbiol.">
        <title>Degradative Capacity of Two Strains of Rhodonia placenta: From Phenotype to Genotype.</title>
        <authorList>
            <person name="Kolle M."/>
            <person name="Horta M.A.C."/>
            <person name="Nowrousian M."/>
            <person name="Ohm R.A."/>
            <person name="Benz J.P."/>
            <person name="Pilgard A."/>
        </authorList>
    </citation>
    <scope>NUCLEOTIDE SEQUENCE</scope>
    <source>
        <strain evidence="1">FPRL280</strain>
    </source>
</reference>
<organism evidence="1 2">
    <name type="scientific">Rhodonia placenta</name>
    <dbReference type="NCBI Taxonomy" id="104341"/>
    <lineage>
        <taxon>Eukaryota</taxon>
        <taxon>Fungi</taxon>
        <taxon>Dikarya</taxon>
        <taxon>Basidiomycota</taxon>
        <taxon>Agaricomycotina</taxon>
        <taxon>Agaricomycetes</taxon>
        <taxon>Polyporales</taxon>
        <taxon>Adustoporiaceae</taxon>
        <taxon>Rhodonia</taxon>
    </lineage>
</organism>
<proteinExistence type="predicted"/>
<comment type="caution">
    <text evidence="1">The sequence shown here is derived from an EMBL/GenBank/DDBJ whole genome shotgun (WGS) entry which is preliminary data.</text>
</comment>
<gene>
    <name evidence="1" type="ORF">IEO21_06640</name>
</gene>
<name>A0A8H7NZJ7_9APHY</name>
<dbReference type="AlphaFoldDB" id="A0A8H7NZJ7"/>
<reference evidence="1" key="1">
    <citation type="submission" date="2020-11" db="EMBL/GenBank/DDBJ databases">
        <authorList>
            <person name="Koelle M."/>
            <person name="Horta M.A.C."/>
            <person name="Nowrousian M."/>
            <person name="Ohm R.A."/>
            <person name="Benz P."/>
            <person name="Pilgard A."/>
        </authorList>
    </citation>
    <scope>NUCLEOTIDE SEQUENCE</scope>
    <source>
        <strain evidence="1">FPRL280</strain>
    </source>
</reference>
<accession>A0A8H7NZJ7</accession>
<evidence type="ECO:0000313" key="1">
    <source>
        <dbReference type="EMBL" id="KAF9811122.1"/>
    </source>
</evidence>
<dbReference type="EMBL" id="JADOXO010000156">
    <property type="protein sequence ID" value="KAF9811122.1"/>
    <property type="molecule type" value="Genomic_DNA"/>
</dbReference>
<protein>
    <submittedName>
        <fullName evidence="1">Uncharacterized protein</fullName>
    </submittedName>
</protein>
<evidence type="ECO:0000313" key="2">
    <source>
        <dbReference type="Proteomes" id="UP000639403"/>
    </source>
</evidence>
<dbReference type="Proteomes" id="UP000639403">
    <property type="component" value="Unassembled WGS sequence"/>
</dbReference>